<sequence length="122" mass="13174">MSQFRIFAMITGLSLIAACSTAPNTEPEITTDAKPKKPAAPVFMLDDLLGVNDKTIDATLGEPALTRREGEGEFRRYALKTCTLVIILYPDELGIPKVEHVDATAHESGEEKPDLDDCLAAG</sequence>
<keyword evidence="3" id="KW-1185">Reference proteome</keyword>
<protein>
    <submittedName>
        <fullName evidence="2">Uncharacterized protein</fullName>
    </submittedName>
</protein>
<accession>A0ABV3Z1Q2</accession>
<feature type="signal peptide" evidence="1">
    <location>
        <begin position="1"/>
        <end position="17"/>
    </location>
</feature>
<organism evidence="2 3">
    <name type="scientific">Hyphococcus lacteus</name>
    <dbReference type="NCBI Taxonomy" id="3143536"/>
    <lineage>
        <taxon>Bacteria</taxon>
        <taxon>Pseudomonadati</taxon>
        <taxon>Pseudomonadota</taxon>
        <taxon>Alphaproteobacteria</taxon>
        <taxon>Parvularculales</taxon>
        <taxon>Parvularculaceae</taxon>
        <taxon>Hyphococcus</taxon>
    </lineage>
</organism>
<dbReference type="EMBL" id="JBEHZE010000001">
    <property type="protein sequence ID" value="MEX6632722.1"/>
    <property type="molecule type" value="Genomic_DNA"/>
</dbReference>
<proteinExistence type="predicted"/>
<feature type="chain" id="PRO_5046908469" evidence="1">
    <location>
        <begin position="18"/>
        <end position="122"/>
    </location>
</feature>
<evidence type="ECO:0000313" key="2">
    <source>
        <dbReference type="EMBL" id="MEX6632722.1"/>
    </source>
</evidence>
<dbReference type="RefSeq" id="WP_369312649.1">
    <property type="nucleotide sequence ID" value="NZ_JBEHZE010000001.1"/>
</dbReference>
<evidence type="ECO:0000256" key="1">
    <source>
        <dbReference type="SAM" id="SignalP"/>
    </source>
</evidence>
<name>A0ABV3Z1Q2_9PROT</name>
<dbReference type="PROSITE" id="PS51257">
    <property type="entry name" value="PROKAR_LIPOPROTEIN"/>
    <property type="match status" value="1"/>
</dbReference>
<gene>
    <name evidence="2" type="ORF">ABFZ84_04100</name>
</gene>
<evidence type="ECO:0000313" key="3">
    <source>
        <dbReference type="Proteomes" id="UP001560685"/>
    </source>
</evidence>
<dbReference type="Proteomes" id="UP001560685">
    <property type="component" value="Unassembled WGS sequence"/>
</dbReference>
<keyword evidence="1" id="KW-0732">Signal</keyword>
<reference evidence="2 3" key="1">
    <citation type="submission" date="2024-05" db="EMBL/GenBank/DDBJ databases">
        <title>Three bacterial strains, DH-69, EH-24, and ECK-19 isolated from coastal sediments.</title>
        <authorList>
            <person name="Ye Y.-Q."/>
            <person name="Du Z.-J."/>
        </authorList>
    </citation>
    <scope>NUCLEOTIDE SEQUENCE [LARGE SCALE GENOMIC DNA]</scope>
    <source>
        <strain evidence="2 3">ECK-19</strain>
    </source>
</reference>
<comment type="caution">
    <text evidence="2">The sequence shown here is derived from an EMBL/GenBank/DDBJ whole genome shotgun (WGS) entry which is preliminary data.</text>
</comment>